<evidence type="ECO:0000256" key="6">
    <source>
        <dbReference type="SAM" id="MobiDB-lite"/>
    </source>
</evidence>
<dbReference type="EMBL" id="CAWYQH010000152">
    <property type="protein sequence ID" value="CAK8696167.1"/>
    <property type="molecule type" value="Genomic_DNA"/>
</dbReference>
<keyword evidence="5" id="KW-0966">Cell projection</keyword>
<evidence type="ECO:0000313" key="7">
    <source>
        <dbReference type="EMBL" id="CAK8696167.1"/>
    </source>
</evidence>
<feature type="compositionally biased region" description="Polar residues" evidence="6">
    <location>
        <begin position="10"/>
        <end position="20"/>
    </location>
</feature>
<keyword evidence="4" id="KW-0206">Cytoskeleton</keyword>
<dbReference type="PANTHER" id="PTHR20899:SF4">
    <property type="entry name" value="PIERCER OF MICROTUBULE WALL 2 PROTEIN"/>
    <property type="match status" value="1"/>
</dbReference>
<evidence type="ECO:0000256" key="1">
    <source>
        <dbReference type="ARBA" id="ARBA00004138"/>
    </source>
</evidence>
<evidence type="ECO:0000256" key="2">
    <source>
        <dbReference type="ARBA" id="ARBA00004245"/>
    </source>
</evidence>
<dbReference type="Proteomes" id="UP001642483">
    <property type="component" value="Unassembled WGS sequence"/>
</dbReference>
<feature type="region of interest" description="Disordered" evidence="6">
    <location>
        <begin position="69"/>
        <end position="89"/>
    </location>
</feature>
<organism evidence="7 8">
    <name type="scientific">Clavelina lepadiformis</name>
    <name type="common">Light-bulb sea squirt</name>
    <name type="synonym">Ascidia lepadiformis</name>
    <dbReference type="NCBI Taxonomy" id="159417"/>
    <lineage>
        <taxon>Eukaryota</taxon>
        <taxon>Metazoa</taxon>
        <taxon>Chordata</taxon>
        <taxon>Tunicata</taxon>
        <taxon>Ascidiacea</taxon>
        <taxon>Aplousobranchia</taxon>
        <taxon>Clavelinidae</taxon>
        <taxon>Clavelina</taxon>
    </lineage>
</organism>
<dbReference type="PANTHER" id="PTHR20899">
    <property type="entry name" value="PIERCE HOMOLOG"/>
    <property type="match status" value="1"/>
</dbReference>
<dbReference type="InterPro" id="IPR026507">
    <property type="entry name" value="PIRC1/2"/>
</dbReference>
<evidence type="ECO:0000256" key="3">
    <source>
        <dbReference type="ARBA" id="ARBA00022490"/>
    </source>
</evidence>
<accession>A0ABP0GX02</accession>
<comment type="caution">
    <text evidence="7">The sequence shown here is derived from an EMBL/GenBank/DDBJ whole genome shotgun (WGS) entry which is preliminary data.</text>
</comment>
<dbReference type="Pfam" id="PF14892">
    <property type="entry name" value="PIRC1_2"/>
    <property type="match status" value="1"/>
</dbReference>
<name>A0ABP0GX02_CLALP</name>
<keyword evidence="8" id="KW-1185">Reference proteome</keyword>
<feature type="region of interest" description="Disordered" evidence="6">
    <location>
        <begin position="1"/>
        <end position="21"/>
    </location>
</feature>
<evidence type="ECO:0000256" key="5">
    <source>
        <dbReference type="ARBA" id="ARBA00023273"/>
    </source>
</evidence>
<evidence type="ECO:0000313" key="8">
    <source>
        <dbReference type="Proteomes" id="UP001642483"/>
    </source>
</evidence>
<evidence type="ECO:0000256" key="4">
    <source>
        <dbReference type="ARBA" id="ARBA00023212"/>
    </source>
</evidence>
<comment type="subcellular location">
    <subcellularLocation>
        <location evidence="1">Cell projection</location>
        <location evidence="1">Cilium</location>
    </subcellularLocation>
    <subcellularLocation>
        <location evidence="2">Cytoplasm</location>
        <location evidence="2">Cytoskeleton</location>
    </subcellularLocation>
</comment>
<protein>
    <submittedName>
        <fullName evidence="7">Uncharacterized protein</fullName>
    </submittedName>
</protein>
<sequence>MTKGEELKVVNQSEDPTTAQEALKREKSDLCPNLGNPLFSCVAKVEVVTDEMNKSKCYESHHPLYQTSASSYGELPATPATVPSTYHGKSQQFSQHLGKCGMYRNHSLNTSLDKSKVYDFPQM</sequence>
<proteinExistence type="predicted"/>
<reference evidence="7 8" key="1">
    <citation type="submission" date="2024-02" db="EMBL/GenBank/DDBJ databases">
        <authorList>
            <person name="Daric V."/>
            <person name="Darras S."/>
        </authorList>
    </citation>
    <scope>NUCLEOTIDE SEQUENCE [LARGE SCALE GENOMIC DNA]</scope>
</reference>
<gene>
    <name evidence="7" type="ORF">CVLEPA_LOCUS29345</name>
</gene>
<keyword evidence="3" id="KW-0963">Cytoplasm</keyword>